<dbReference type="PANTHER" id="PTHR39428">
    <property type="entry name" value="F420H(2)-DEPENDENT QUINONE REDUCTASE RV1261C"/>
    <property type="match status" value="1"/>
</dbReference>
<organism evidence="3 4">
    <name type="scientific">Nocardia salmonicida</name>
    <dbReference type="NCBI Taxonomy" id="53431"/>
    <lineage>
        <taxon>Bacteria</taxon>
        <taxon>Bacillati</taxon>
        <taxon>Actinomycetota</taxon>
        <taxon>Actinomycetes</taxon>
        <taxon>Mycobacteriales</taxon>
        <taxon>Nocardiaceae</taxon>
        <taxon>Nocardia</taxon>
    </lineage>
</organism>
<evidence type="ECO:0000313" key="3">
    <source>
        <dbReference type="EMBL" id="WTY38496.1"/>
    </source>
</evidence>
<dbReference type="PANTHER" id="PTHR39428:SF3">
    <property type="entry name" value="DEAZAFLAVIN-DEPENDENT NITROREDUCTASE"/>
    <property type="match status" value="1"/>
</dbReference>
<dbReference type="NCBIfam" id="TIGR00026">
    <property type="entry name" value="hi_GC_TIGR00026"/>
    <property type="match status" value="1"/>
</dbReference>
<protein>
    <submittedName>
        <fullName evidence="3">Nitroreductase family deazaflavin-dependent oxidoreductase</fullName>
    </submittedName>
</protein>
<sequence length="175" mass="19585">MSDPNNAGPRRGPKRSPLARLVESSSQFLNKRGIFLGRRSTKLHVALYRRTNGRVGGRLPAWPDARILLLDHVGAKSGTHRTSPLMYHADGDLIAIAASKAGQPTHPAWFHNLKANPDTTIRIGARSHPVRARVATDAERNLLWPKFIEFFPSYDFYQRHAGNRTIPIVILTPRT</sequence>
<dbReference type="InterPro" id="IPR004378">
    <property type="entry name" value="F420H2_quin_Rdtase"/>
</dbReference>
<dbReference type="RefSeq" id="WP_405150410.1">
    <property type="nucleotide sequence ID" value="NZ_CP109527.1"/>
</dbReference>
<dbReference type="Gene3D" id="2.30.110.10">
    <property type="entry name" value="Electron Transport, Fmn-binding Protein, Chain A"/>
    <property type="match status" value="1"/>
</dbReference>
<dbReference type="Proteomes" id="UP001621418">
    <property type="component" value="Chromosome"/>
</dbReference>
<accession>A0ABZ1NEW6</accession>
<evidence type="ECO:0000256" key="1">
    <source>
        <dbReference type="ARBA" id="ARBA00008710"/>
    </source>
</evidence>
<comment type="catalytic activity">
    <reaction evidence="2">
        <text>oxidized coenzyme F420-(gamma-L-Glu)(n) + a quinol + H(+) = reduced coenzyme F420-(gamma-L-Glu)(n) + a quinone</text>
        <dbReference type="Rhea" id="RHEA:39663"/>
        <dbReference type="Rhea" id="RHEA-COMP:12939"/>
        <dbReference type="Rhea" id="RHEA-COMP:14378"/>
        <dbReference type="ChEBI" id="CHEBI:15378"/>
        <dbReference type="ChEBI" id="CHEBI:24646"/>
        <dbReference type="ChEBI" id="CHEBI:132124"/>
        <dbReference type="ChEBI" id="CHEBI:133980"/>
        <dbReference type="ChEBI" id="CHEBI:139511"/>
    </reaction>
</comment>
<dbReference type="EMBL" id="CP109527">
    <property type="protein sequence ID" value="WTY38496.1"/>
    <property type="molecule type" value="Genomic_DNA"/>
</dbReference>
<evidence type="ECO:0000256" key="2">
    <source>
        <dbReference type="ARBA" id="ARBA00049106"/>
    </source>
</evidence>
<evidence type="ECO:0000313" key="4">
    <source>
        <dbReference type="Proteomes" id="UP001621418"/>
    </source>
</evidence>
<comment type="similarity">
    <text evidence="1">Belongs to the F420H(2)-dependent quinone reductase family.</text>
</comment>
<dbReference type="Pfam" id="PF04075">
    <property type="entry name" value="F420H2_quin_red"/>
    <property type="match status" value="1"/>
</dbReference>
<gene>
    <name evidence="3" type="ORF">OG308_11980</name>
</gene>
<keyword evidence="4" id="KW-1185">Reference proteome</keyword>
<proteinExistence type="inferred from homology"/>
<reference evidence="3 4" key="1">
    <citation type="submission" date="2022-10" db="EMBL/GenBank/DDBJ databases">
        <title>The complete genomes of actinobacterial strains from the NBC collection.</title>
        <authorList>
            <person name="Joergensen T.S."/>
            <person name="Alvarez Arevalo M."/>
            <person name="Sterndorff E.B."/>
            <person name="Faurdal D."/>
            <person name="Vuksanovic O."/>
            <person name="Mourched A.-S."/>
            <person name="Charusanti P."/>
            <person name="Shaw S."/>
            <person name="Blin K."/>
            <person name="Weber T."/>
        </authorList>
    </citation>
    <scope>NUCLEOTIDE SEQUENCE [LARGE SCALE GENOMIC DNA]</scope>
    <source>
        <strain evidence="3 4">NBC_01413</strain>
    </source>
</reference>
<name>A0ABZ1NEW6_9NOCA</name>
<dbReference type="InterPro" id="IPR012349">
    <property type="entry name" value="Split_barrel_FMN-bd"/>
</dbReference>